<keyword evidence="6" id="KW-1185">Reference proteome</keyword>
<feature type="domain" description="MEDS" evidence="4">
    <location>
        <begin position="38"/>
        <end position="183"/>
    </location>
</feature>
<dbReference type="RefSeq" id="WP_153361283.1">
    <property type="nucleotide sequence ID" value="NZ_JABGDC010000134.1"/>
</dbReference>
<dbReference type="InterPro" id="IPR050267">
    <property type="entry name" value="Anti-sigma-factor_SerPK"/>
</dbReference>
<dbReference type="OrthoDB" id="3748385at2"/>
<dbReference type="SUPFAM" id="SSF55874">
    <property type="entry name" value="ATPase domain of HSP90 chaperone/DNA topoisomerase II/histidine kinase"/>
    <property type="match status" value="1"/>
</dbReference>
<dbReference type="InterPro" id="IPR047718">
    <property type="entry name" value="RsbA-like_anti_sig"/>
</dbReference>
<evidence type="ECO:0000313" key="6">
    <source>
        <dbReference type="Proteomes" id="UP000321490"/>
    </source>
</evidence>
<dbReference type="EMBL" id="VLKF01000001">
    <property type="protein sequence ID" value="TWH75092.1"/>
    <property type="molecule type" value="Genomic_DNA"/>
</dbReference>
<dbReference type="PANTHER" id="PTHR35526:SF3">
    <property type="entry name" value="ANTI-SIGMA-F FACTOR RSBW"/>
    <property type="match status" value="1"/>
</dbReference>
<evidence type="ECO:0000256" key="2">
    <source>
        <dbReference type="SAM" id="MobiDB-lite"/>
    </source>
</evidence>
<keyword evidence="1" id="KW-0723">Serine/threonine-protein kinase</keyword>
<dbReference type="Pfam" id="PF14417">
    <property type="entry name" value="MEDS"/>
    <property type="match status" value="1"/>
</dbReference>
<dbReference type="InterPro" id="IPR036890">
    <property type="entry name" value="HATPase_C_sf"/>
</dbReference>
<accession>A0A562IVW0</accession>
<keyword evidence="1" id="KW-0808">Transferase</keyword>
<dbReference type="PANTHER" id="PTHR35526">
    <property type="entry name" value="ANTI-SIGMA-F FACTOR RSBW-RELATED"/>
    <property type="match status" value="1"/>
</dbReference>
<name>A0A562IVW0_9ACTN</name>
<comment type="caution">
    <text evidence="5">The sequence shown here is derived from an EMBL/GenBank/DDBJ whole genome shotgun (WGS) entry which is preliminary data.</text>
</comment>
<feature type="domain" description="Histidine kinase/HSP90-like ATPase" evidence="3">
    <location>
        <begin position="229"/>
        <end position="340"/>
    </location>
</feature>
<dbReference type="InterPro" id="IPR025847">
    <property type="entry name" value="MEDS_domain"/>
</dbReference>
<dbReference type="AlphaFoldDB" id="A0A562IVW0"/>
<dbReference type="Pfam" id="PF13581">
    <property type="entry name" value="HATPase_c_2"/>
    <property type="match status" value="1"/>
</dbReference>
<evidence type="ECO:0000256" key="1">
    <source>
        <dbReference type="ARBA" id="ARBA00022527"/>
    </source>
</evidence>
<reference evidence="5 6" key="1">
    <citation type="submission" date="2019-07" db="EMBL/GenBank/DDBJ databases">
        <title>R&amp;d 2014.</title>
        <authorList>
            <person name="Klenk H.-P."/>
        </authorList>
    </citation>
    <scope>NUCLEOTIDE SEQUENCE [LARGE SCALE GENOMIC DNA]</scope>
    <source>
        <strain evidence="5 6">DSM 45764</strain>
    </source>
</reference>
<evidence type="ECO:0000313" key="5">
    <source>
        <dbReference type="EMBL" id="TWH75092.1"/>
    </source>
</evidence>
<gene>
    <name evidence="5" type="ORF">JD78_03643</name>
</gene>
<dbReference type="InterPro" id="IPR003594">
    <property type="entry name" value="HATPase_dom"/>
</dbReference>
<dbReference type="Proteomes" id="UP000321490">
    <property type="component" value="Unassembled WGS sequence"/>
</dbReference>
<dbReference type="GO" id="GO:0004674">
    <property type="term" value="F:protein serine/threonine kinase activity"/>
    <property type="evidence" value="ECO:0007669"/>
    <property type="project" value="UniProtKB-KW"/>
</dbReference>
<protein>
    <submittedName>
        <fullName evidence="5">Anti-sigma regulatory factor (Ser/Thr protein kinase)</fullName>
    </submittedName>
</protein>
<organism evidence="5 6">
    <name type="scientific">Modestobacter roseus</name>
    <dbReference type="NCBI Taxonomy" id="1181884"/>
    <lineage>
        <taxon>Bacteria</taxon>
        <taxon>Bacillati</taxon>
        <taxon>Actinomycetota</taxon>
        <taxon>Actinomycetes</taxon>
        <taxon>Geodermatophilales</taxon>
        <taxon>Geodermatophilaceae</taxon>
        <taxon>Modestobacter</taxon>
    </lineage>
</organism>
<dbReference type="NCBIfam" id="NF041045">
    <property type="entry name" value="RsbA_anti_sig"/>
    <property type="match status" value="1"/>
</dbReference>
<dbReference type="CDD" id="cd16936">
    <property type="entry name" value="HATPase_RsbW-like"/>
    <property type="match status" value="1"/>
</dbReference>
<proteinExistence type="predicted"/>
<feature type="region of interest" description="Disordered" evidence="2">
    <location>
        <begin position="1"/>
        <end position="33"/>
    </location>
</feature>
<evidence type="ECO:0000259" key="3">
    <source>
        <dbReference type="Pfam" id="PF13581"/>
    </source>
</evidence>
<sequence length="344" mass="36223">MTTIGGHPARTTLRAQVDAGGLGTGGRPGRGRSGRVGHMAVVLHSREEMLAAALPWLDAGLAAGDLVVLTCPEETAQLLVDELGGAAAAVVREPRVSLRGARGPDAITTTRRLLDRAAGAGSGRLRVFGHPEFGPAPRDWRETQRYESVVNELLAGARMSALCPYDAEALPATAVESARATHPFLLVDGVATANPDYRAPAAYVAELPLPREAMEAGPPVFAVDGAPTLAWLRHQLAGVLAEHVPDRDRCEDMHLAVSEIAANAFRHGTPPVSARVWAEPGWVVCTIADRGTGFADPLAGFVPAHGDDLSQGGMGLWLARKLWEHVDLIGGPHGLTVRLSAPTR</sequence>
<dbReference type="Gene3D" id="3.30.565.10">
    <property type="entry name" value="Histidine kinase-like ATPase, C-terminal domain"/>
    <property type="match status" value="1"/>
</dbReference>
<keyword evidence="1" id="KW-0418">Kinase</keyword>
<evidence type="ECO:0000259" key="4">
    <source>
        <dbReference type="Pfam" id="PF14417"/>
    </source>
</evidence>